<proteinExistence type="predicted"/>
<sequence>MPGAVRAVDPETGLELPGEVDIRAQLGRILSSPDFDVPDRARKLLTYVIEETIADRAVRLKAYSIATEVFGRAASFDAQSDPAVRIEASRVRRALERYYLIAGQDDPIVITIPKGGYVPVFTWSNQVSARVDAEVAEPVAPVRPRAPRWPFATTTLLILVSALAIGYWMLRDAGTDERRPAVPLVTEVASPDIPRLLVLPFEDLSHTPDATIIARGLTDEVIVQIAKFKEIVVLTGRPREPHANDRQLARYWLEGSLRVDTDKLRLSVRLLHRGDGSVVWANSYDASFSVHELIQTEHEIARQVVTAVAQPYGIIFRADAGRAPEIPSADWEAYACTLAYYAYRVNLDAKSHLSVRQCLERAVTRFPAYSSAWSLLSLTYLDELRFSYRINADAAPPLDRALEAARRAVELDPENARGLQAQMTALFFKKDVDAALKVGAQGITINPNDSELVAEYGLRLALSGEWKGGAELIESVLDSNNRGPLGYYETALALSFYMQRDYRTAGTWIRKASMGANPVYHVVAAAIFGQSGEIAAAAIEREWLMKNAPQLVQEIDRELAIRNITVDDQAHFVEGLRKAGLTIAGF</sequence>
<keyword evidence="2" id="KW-1185">Reference proteome</keyword>
<comment type="caution">
    <text evidence="1">The sequence shown here is derived from an EMBL/GenBank/DDBJ whole genome shotgun (WGS) entry which is preliminary data.</text>
</comment>
<reference evidence="1 2" key="1">
    <citation type="submission" date="2020-02" db="EMBL/GenBank/DDBJ databases">
        <title>Genome sequence of strain CCNWXJ40-4.</title>
        <authorList>
            <person name="Gao J."/>
            <person name="Sun J."/>
        </authorList>
    </citation>
    <scope>NUCLEOTIDE SEQUENCE [LARGE SCALE GENOMIC DNA]</scope>
    <source>
        <strain evidence="1 2">CCNWXJ 40-4</strain>
    </source>
</reference>
<dbReference type="SUPFAM" id="SSF48452">
    <property type="entry name" value="TPR-like"/>
    <property type="match status" value="1"/>
</dbReference>
<evidence type="ECO:0000313" key="1">
    <source>
        <dbReference type="EMBL" id="NGO54654.1"/>
    </source>
</evidence>
<dbReference type="InterPro" id="IPR011990">
    <property type="entry name" value="TPR-like_helical_dom_sf"/>
</dbReference>
<dbReference type="Gene3D" id="1.25.40.10">
    <property type="entry name" value="Tetratricopeptide repeat domain"/>
    <property type="match status" value="1"/>
</dbReference>
<accession>A0A6G4WJ64</accession>
<organism evidence="1 2">
    <name type="scientific">Allomesorhizobium camelthorni</name>
    <dbReference type="NCBI Taxonomy" id="475069"/>
    <lineage>
        <taxon>Bacteria</taxon>
        <taxon>Pseudomonadati</taxon>
        <taxon>Pseudomonadota</taxon>
        <taxon>Alphaproteobacteria</taxon>
        <taxon>Hyphomicrobiales</taxon>
        <taxon>Phyllobacteriaceae</taxon>
        <taxon>Allomesorhizobium</taxon>
    </lineage>
</organism>
<evidence type="ECO:0000313" key="2">
    <source>
        <dbReference type="Proteomes" id="UP001642900"/>
    </source>
</evidence>
<dbReference type="RefSeq" id="WP_165032999.1">
    <property type="nucleotide sequence ID" value="NZ_JAAKZF010000059.1"/>
</dbReference>
<dbReference type="EMBL" id="JAAKZF010000059">
    <property type="protein sequence ID" value="NGO54654.1"/>
    <property type="molecule type" value="Genomic_DNA"/>
</dbReference>
<dbReference type="AlphaFoldDB" id="A0A6G4WJ64"/>
<gene>
    <name evidence="1" type="ORF">G6N73_26620</name>
</gene>
<protein>
    <submittedName>
        <fullName evidence="1">Uncharacterized protein</fullName>
    </submittedName>
</protein>
<dbReference type="Proteomes" id="UP001642900">
    <property type="component" value="Unassembled WGS sequence"/>
</dbReference>
<name>A0A6G4WJ64_9HYPH</name>